<evidence type="ECO:0000313" key="1">
    <source>
        <dbReference type="EnsemblMetazoa" id="PPA39086.1"/>
    </source>
</evidence>
<keyword evidence="2" id="KW-1185">Reference proteome</keyword>
<reference evidence="2" key="1">
    <citation type="journal article" date="2008" name="Nat. Genet.">
        <title>The Pristionchus pacificus genome provides a unique perspective on nematode lifestyle and parasitism.</title>
        <authorList>
            <person name="Dieterich C."/>
            <person name="Clifton S.W."/>
            <person name="Schuster L.N."/>
            <person name="Chinwalla A."/>
            <person name="Delehaunty K."/>
            <person name="Dinkelacker I."/>
            <person name="Fulton L."/>
            <person name="Fulton R."/>
            <person name="Godfrey J."/>
            <person name="Minx P."/>
            <person name="Mitreva M."/>
            <person name="Roeseler W."/>
            <person name="Tian H."/>
            <person name="Witte H."/>
            <person name="Yang S.P."/>
            <person name="Wilson R.K."/>
            <person name="Sommer R.J."/>
        </authorList>
    </citation>
    <scope>NUCLEOTIDE SEQUENCE [LARGE SCALE GENOMIC DNA]</scope>
    <source>
        <strain evidence="2">PS312</strain>
    </source>
</reference>
<organism evidence="1 2">
    <name type="scientific">Pristionchus pacificus</name>
    <name type="common">Parasitic nematode worm</name>
    <dbReference type="NCBI Taxonomy" id="54126"/>
    <lineage>
        <taxon>Eukaryota</taxon>
        <taxon>Metazoa</taxon>
        <taxon>Ecdysozoa</taxon>
        <taxon>Nematoda</taxon>
        <taxon>Chromadorea</taxon>
        <taxon>Rhabditida</taxon>
        <taxon>Rhabditina</taxon>
        <taxon>Diplogasteromorpha</taxon>
        <taxon>Diplogasteroidea</taxon>
        <taxon>Neodiplogasteridae</taxon>
        <taxon>Pristionchus</taxon>
    </lineage>
</organism>
<accession>A0A8R1YVN9</accession>
<sequence length="71" mass="8637">MIWQRKRWPMNFNVTSIEDELRHGHAKSMNMRRRDELPTAVSLSSSNLDRTYEKRSRRHLRGYVWNGKEGY</sequence>
<reference evidence="1" key="2">
    <citation type="submission" date="2022-06" db="UniProtKB">
        <authorList>
            <consortium name="EnsemblMetazoa"/>
        </authorList>
    </citation>
    <scope>IDENTIFICATION</scope>
    <source>
        <strain evidence="1">PS312</strain>
    </source>
</reference>
<protein>
    <submittedName>
        <fullName evidence="1">Uncharacterized protein</fullName>
    </submittedName>
</protein>
<dbReference type="AlphaFoldDB" id="A0A2A6CT58"/>
<name>A0A2A6CT58_PRIPA</name>
<dbReference type="Proteomes" id="UP000005239">
    <property type="component" value="Unassembled WGS sequence"/>
</dbReference>
<evidence type="ECO:0000313" key="2">
    <source>
        <dbReference type="Proteomes" id="UP000005239"/>
    </source>
</evidence>
<dbReference type="EnsemblMetazoa" id="PPA39086.1">
    <property type="protein sequence ID" value="PPA39086.1"/>
    <property type="gene ID" value="WBGene00277455"/>
</dbReference>
<proteinExistence type="predicted"/>
<gene>
    <name evidence="1" type="primary">WBGene00277455</name>
</gene>
<accession>A0A2A6CT58</accession>